<dbReference type="GO" id="GO:0005524">
    <property type="term" value="F:ATP binding"/>
    <property type="evidence" value="ECO:0007669"/>
    <property type="project" value="UniProtKB-KW"/>
</dbReference>
<organism evidence="13 14">
    <name type="scientific">Lithocarpus litseifolius</name>
    <dbReference type="NCBI Taxonomy" id="425828"/>
    <lineage>
        <taxon>Eukaryota</taxon>
        <taxon>Viridiplantae</taxon>
        <taxon>Streptophyta</taxon>
        <taxon>Embryophyta</taxon>
        <taxon>Tracheophyta</taxon>
        <taxon>Spermatophyta</taxon>
        <taxon>Magnoliopsida</taxon>
        <taxon>eudicotyledons</taxon>
        <taxon>Gunneridae</taxon>
        <taxon>Pentapetalae</taxon>
        <taxon>rosids</taxon>
        <taxon>fabids</taxon>
        <taxon>Fagales</taxon>
        <taxon>Fagaceae</taxon>
        <taxon>Lithocarpus</taxon>
    </lineage>
</organism>
<feature type="region of interest" description="Disordered" evidence="11">
    <location>
        <begin position="347"/>
        <end position="393"/>
    </location>
</feature>
<keyword evidence="7" id="KW-0067">ATP-binding</keyword>
<evidence type="ECO:0000256" key="2">
    <source>
        <dbReference type="ARBA" id="ARBA00011883"/>
    </source>
</evidence>
<evidence type="ECO:0000256" key="5">
    <source>
        <dbReference type="ARBA" id="ARBA00022741"/>
    </source>
</evidence>
<dbReference type="Pfam" id="PF03255">
    <property type="entry name" value="ACCA"/>
    <property type="match status" value="1"/>
</dbReference>
<keyword evidence="9" id="KW-0275">Fatty acid biosynthesis</keyword>
<dbReference type="PANTHER" id="PTHR42853:SF3">
    <property type="entry name" value="ACETYL-COENZYME A CARBOXYLASE CARBOXYL TRANSFERASE SUBUNIT ALPHA, CHLOROPLASTIC"/>
    <property type="match status" value="1"/>
</dbReference>
<evidence type="ECO:0000313" key="13">
    <source>
        <dbReference type="EMBL" id="KAL0009554.1"/>
    </source>
</evidence>
<dbReference type="PRINTS" id="PR01069">
    <property type="entry name" value="ACCCTRFRASEA"/>
</dbReference>
<sequence>MGQIGIRMASRSHSPVGTSASEFLRSSSNGVNGIPLRNLGRARFGSTTRRDLVVAAKIRMLKKQDHPWPDDPDPNVKGGVLTHLSYFKPLPEDQKPKPVQNMANKNGLDFSDQLFTLESNYQQALKDLYTHLTPIQRVSIARHPNRPTFLDHVFSITEKFVELHGDRSGYNDPAIVTGIGTIDGRRYMFIGQQKGRNTKENISRNFGMPTPHGYRKALRMMHYTDHHGFPIITFIDTPGACADLKSEELGQGEAIAHNLRTMFGLKVPIISIVIGEGGSGGALAISCANKLIMLETAVFYVARKGTKCGVQNRIAALEQQIKGGLVEAMNSSNLKEKHEELQEEISKAIESLENQNPKEDPPKEDGSLENQNPKEDESLENQNSKEDESTYDE</sequence>
<comment type="caution">
    <text evidence="13">The sequence shown here is derived from an EMBL/GenBank/DDBJ whole genome shotgun (WGS) entry which is preliminary data.</text>
</comment>
<feature type="region of interest" description="Disordered" evidence="11">
    <location>
        <begin position="1"/>
        <end position="27"/>
    </location>
</feature>
<keyword evidence="14" id="KW-1185">Reference proteome</keyword>
<dbReference type="InterPro" id="IPR001095">
    <property type="entry name" value="Acetyl_CoA_COase_a_su"/>
</dbReference>
<comment type="pathway">
    <text evidence="1">Lipid metabolism; malonyl-CoA biosynthesis; malonyl-CoA from acetyl-CoA: step 1/1.</text>
</comment>
<evidence type="ECO:0000256" key="7">
    <source>
        <dbReference type="ARBA" id="ARBA00022840"/>
    </source>
</evidence>
<keyword evidence="6" id="KW-0276">Fatty acid metabolism</keyword>
<keyword evidence="8" id="KW-0443">Lipid metabolism</keyword>
<dbReference type="GO" id="GO:0003989">
    <property type="term" value="F:acetyl-CoA carboxylase activity"/>
    <property type="evidence" value="ECO:0007669"/>
    <property type="project" value="InterPro"/>
</dbReference>
<keyword evidence="4" id="KW-0808">Transferase</keyword>
<feature type="domain" description="CoA carboxyltransferase C-terminal" evidence="12">
    <location>
        <begin position="116"/>
        <end position="378"/>
    </location>
</feature>
<evidence type="ECO:0000256" key="8">
    <source>
        <dbReference type="ARBA" id="ARBA00023098"/>
    </source>
</evidence>
<dbReference type="InterPro" id="IPR011763">
    <property type="entry name" value="COA_CT_C"/>
</dbReference>
<dbReference type="SUPFAM" id="SSF52096">
    <property type="entry name" value="ClpP/crotonase"/>
    <property type="match status" value="1"/>
</dbReference>
<dbReference type="Proteomes" id="UP001459277">
    <property type="component" value="Unassembled WGS sequence"/>
</dbReference>
<feature type="compositionally biased region" description="Basic and acidic residues" evidence="11">
    <location>
        <begin position="383"/>
        <end position="393"/>
    </location>
</feature>
<evidence type="ECO:0000256" key="3">
    <source>
        <dbReference type="ARBA" id="ARBA00022516"/>
    </source>
</evidence>
<comment type="catalytic activity">
    <reaction evidence="10">
        <text>N(6)-carboxybiotinyl-L-lysyl-[protein] + acetyl-CoA = N(6)-biotinyl-L-lysyl-[protein] + malonyl-CoA</text>
        <dbReference type="Rhea" id="RHEA:54728"/>
        <dbReference type="Rhea" id="RHEA-COMP:10505"/>
        <dbReference type="Rhea" id="RHEA-COMP:10506"/>
        <dbReference type="ChEBI" id="CHEBI:57288"/>
        <dbReference type="ChEBI" id="CHEBI:57384"/>
        <dbReference type="ChEBI" id="CHEBI:83144"/>
        <dbReference type="ChEBI" id="CHEBI:83145"/>
        <dbReference type="EC" id="2.1.3.15"/>
    </reaction>
</comment>
<evidence type="ECO:0000256" key="9">
    <source>
        <dbReference type="ARBA" id="ARBA00023160"/>
    </source>
</evidence>
<dbReference type="Gene3D" id="3.90.226.10">
    <property type="entry name" value="2-enoyl-CoA Hydratase, Chain A, domain 1"/>
    <property type="match status" value="1"/>
</dbReference>
<feature type="compositionally biased region" description="Polar residues" evidence="11">
    <location>
        <begin position="11"/>
        <end position="27"/>
    </location>
</feature>
<protein>
    <recommendedName>
        <fullName evidence="2">acetyl-CoA carboxytransferase</fullName>
        <ecNumber evidence="2">2.1.3.15</ecNumber>
    </recommendedName>
</protein>
<keyword evidence="5" id="KW-0547">Nucleotide-binding</keyword>
<dbReference type="PANTHER" id="PTHR42853">
    <property type="entry name" value="ACETYL-COENZYME A CARBOXYLASE CARBOXYL TRANSFERASE SUBUNIT ALPHA"/>
    <property type="match status" value="1"/>
</dbReference>
<name>A0AAW2DH71_9ROSI</name>
<keyword evidence="3" id="KW-0444">Lipid biosynthesis</keyword>
<evidence type="ECO:0000256" key="11">
    <source>
        <dbReference type="SAM" id="MobiDB-lite"/>
    </source>
</evidence>
<evidence type="ECO:0000256" key="4">
    <source>
        <dbReference type="ARBA" id="ARBA00022679"/>
    </source>
</evidence>
<dbReference type="InterPro" id="IPR029045">
    <property type="entry name" value="ClpP/crotonase-like_dom_sf"/>
</dbReference>
<dbReference type="PROSITE" id="PS50989">
    <property type="entry name" value="COA_CT_CTER"/>
    <property type="match status" value="1"/>
</dbReference>
<dbReference type="EMBL" id="JAZDWU010000003">
    <property type="protein sequence ID" value="KAL0009554.1"/>
    <property type="molecule type" value="Genomic_DNA"/>
</dbReference>
<dbReference type="AlphaFoldDB" id="A0AAW2DH71"/>
<evidence type="ECO:0000259" key="12">
    <source>
        <dbReference type="PROSITE" id="PS50989"/>
    </source>
</evidence>
<dbReference type="GO" id="GO:0009317">
    <property type="term" value="C:acetyl-CoA carboxylase complex"/>
    <property type="evidence" value="ECO:0007669"/>
    <property type="project" value="InterPro"/>
</dbReference>
<reference evidence="13 14" key="1">
    <citation type="submission" date="2024-01" db="EMBL/GenBank/DDBJ databases">
        <title>A telomere-to-telomere, gap-free genome of sweet tea (Lithocarpus litseifolius).</title>
        <authorList>
            <person name="Zhou J."/>
        </authorList>
    </citation>
    <scope>NUCLEOTIDE SEQUENCE [LARGE SCALE GENOMIC DNA]</scope>
    <source>
        <strain evidence="13">Zhou-2022a</strain>
        <tissue evidence="13">Leaf</tissue>
    </source>
</reference>
<evidence type="ECO:0000256" key="10">
    <source>
        <dbReference type="ARBA" id="ARBA00049152"/>
    </source>
</evidence>
<accession>A0AAW2DH71</accession>
<dbReference type="GO" id="GO:0016743">
    <property type="term" value="F:carboxyl- or carbamoyltransferase activity"/>
    <property type="evidence" value="ECO:0007669"/>
    <property type="project" value="InterPro"/>
</dbReference>
<feature type="compositionally biased region" description="Basic and acidic residues" evidence="11">
    <location>
        <begin position="356"/>
        <end position="376"/>
    </location>
</feature>
<evidence type="ECO:0000256" key="6">
    <source>
        <dbReference type="ARBA" id="ARBA00022832"/>
    </source>
</evidence>
<evidence type="ECO:0000313" key="14">
    <source>
        <dbReference type="Proteomes" id="UP001459277"/>
    </source>
</evidence>
<gene>
    <name evidence="13" type="ORF">SO802_011056</name>
</gene>
<proteinExistence type="predicted"/>
<dbReference type="GO" id="GO:0006633">
    <property type="term" value="P:fatty acid biosynthetic process"/>
    <property type="evidence" value="ECO:0007669"/>
    <property type="project" value="UniProtKB-KW"/>
</dbReference>
<dbReference type="EC" id="2.1.3.15" evidence="2"/>
<evidence type="ECO:0000256" key="1">
    <source>
        <dbReference type="ARBA" id="ARBA00004956"/>
    </source>
</evidence>